<keyword evidence="3" id="KW-1185">Reference proteome</keyword>
<dbReference type="Proteomes" id="UP001642501">
    <property type="component" value="Unassembled WGS sequence"/>
</dbReference>
<reference evidence="2 3" key="1">
    <citation type="submission" date="2024-01" db="EMBL/GenBank/DDBJ databases">
        <authorList>
            <person name="Allen C."/>
            <person name="Tagirdzhanova G."/>
        </authorList>
    </citation>
    <scope>NUCLEOTIDE SEQUENCE [LARGE SCALE GENOMIC DNA]</scope>
    <source>
        <strain evidence="2 3">CBS 573.63</strain>
    </source>
</reference>
<feature type="compositionally biased region" description="Polar residues" evidence="1">
    <location>
        <begin position="1"/>
        <end position="24"/>
    </location>
</feature>
<accession>A0ABP0E054</accession>
<organism evidence="2 3">
    <name type="scientific">Sporothrix epigloea</name>
    <dbReference type="NCBI Taxonomy" id="1892477"/>
    <lineage>
        <taxon>Eukaryota</taxon>
        <taxon>Fungi</taxon>
        <taxon>Dikarya</taxon>
        <taxon>Ascomycota</taxon>
        <taxon>Pezizomycotina</taxon>
        <taxon>Sordariomycetes</taxon>
        <taxon>Sordariomycetidae</taxon>
        <taxon>Ophiostomatales</taxon>
        <taxon>Ophiostomataceae</taxon>
        <taxon>Sporothrix</taxon>
    </lineage>
</organism>
<proteinExistence type="predicted"/>
<evidence type="ECO:0000313" key="3">
    <source>
        <dbReference type="Proteomes" id="UP001642501"/>
    </source>
</evidence>
<feature type="compositionally biased region" description="Acidic residues" evidence="1">
    <location>
        <begin position="26"/>
        <end position="37"/>
    </location>
</feature>
<gene>
    <name evidence="2" type="ORF">SEPCBS57363_005203</name>
</gene>
<feature type="compositionally biased region" description="Low complexity" evidence="1">
    <location>
        <begin position="48"/>
        <end position="62"/>
    </location>
</feature>
<evidence type="ECO:0000256" key="1">
    <source>
        <dbReference type="SAM" id="MobiDB-lite"/>
    </source>
</evidence>
<evidence type="ECO:0000313" key="2">
    <source>
        <dbReference type="EMBL" id="CAK7272582.1"/>
    </source>
</evidence>
<name>A0ABP0E054_9PEZI</name>
<comment type="caution">
    <text evidence="2">The sequence shown here is derived from an EMBL/GenBank/DDBJ whole genome shotgun (WGS) entry which is preliminary data.</text>
</comment>
<dbReference type="EMBL" id="CAWUOM010000110">
    <property type="protein sequence ID" value="CAK7272582.1"/>
    <property type="molecule type" value="Genomic_DNA"/>
</dbReference>
<sequence>MPTNESAVMRPDQSSTAHDMTGNGSDLDDDTSMDDIDDSRATYDSDMDGSSEASEASEAMSDACDEDHSDEYSVNGDDYEDQQSDSASSILEACSPAATPNVLETHSGQGITSVLPSDDSKEATQPFSRLGLIVCPSIGHVWLNLPLHWLLLILKDSKFRGKRTAVRDLTDTDVLLSPEARCLAQRFSIIRAFTNGVGVVDTDRTMLPFFIKGVMSPPALPSTTTTLWDMMPGFHRCSMLHMIPEIKLIIVGNMFGRVVLIRALRNSRPQTEPVSPLMALRVEWSLPFTRDEQAKHRPPCCLLGIAVSPLPEPGSGRYGLTSTKKHRLPERPRRYRLILHYMDHTILQYYIEGSESGGDRVDVGPI</sequence>
<protein>
    <submittedName>
        <fullName evidence="2">Uncharacterized protein</fullName>
    </submittedName>
</protein>
<feature type="region of interest" description="Disordered" evidence="1">
    <location>
        <begin position="1"/>
        <end position="88"/>
    </location>
</feature>